<dbReference type="InterPro" id="IPR012340">
    <property type="entry name" value="NA-bd_OB-fold"/>
</dbReference>
<dbReference type="GeneID" id="74942980"/>
<sequence length="281" mass="31367">MSSRYTIGEEVSGSEQQTERFEVAEEPELRATVEMEVQAKVDTNHPDARRAGMTLEAEERMAGREMEIERTSRRVELSLENDREARTRRVAARGSRQRRCAFDERAASVEPECEPGLDDPRARLSKQELAGVNQEADRLARGLGGWKRPAYAKRLAEHVVEGASLLTASLRVVEQVKTGPGLVVPIAKIGEVPSREVSVSGRVKALWTPSSPTIAQVGLLEDETGTTKLTVWKRSDSPWLAEGERIRVYKAAKSWYGGRVHIAATGWTEMAFPDREAWWAE</sequence>
<organism evidence="2 3">
    <name type="scientific">Salinirubellus salinus</name>
    <dbReference type="NCBI Taxonomy" id="1364945"/>
    <lineage>
        <taxon>Archaea</taxon>
        <taxon>Methanobacteriati</taxon>
        <taxon>Methanobacteriota</taxon>
        <taxon>Stenosarchaea group</taxon>
        <taxon>Halobacteria</taxon>
        <taxon>Halobacteriales</taxon>
        <taxon>Natronomonadaceae</taxon>
        <taxon>Salinirubellus</taxon>
    </lineage>
</organism>
<reference evidence="2" key="1">
    <citation type="submission" date="2022-09" db="EMBL/GenBank/DDBJ databases">
        <title>Diverse halophilic archaea isolated from saline environments.</title>
        <authorList>
            <person name="Cui H.-L."/>
        </authorList>
    </citation>
    <scope>NUCLEOTIDE SEQUENCE</scope>
    <source>
        <strain evidence="2">ZS-35-S2</strain>
    </source>
</reference>
<dbReference type="EMBL" id="CP104003">
    <property type="protein sequence ID" value="UWM56825.1"/>
    <property type="molecule type" value="Genomic_DNA"/>
</dbReference>
<dbReference type="Proteomes" id="UP001057580">
    <property type="component" value="Chromosome"/>
</dbReference>
<dbReference type="KEGG" id="ssai:N0B31_11120"/>
<keyword evidence="2" id="KW-0238">DNA-binding</keyword>
<accession>A0A9E7R6I4</accession>
<keyword evidence="3" id="KW-1185">Reference proteome</keyword>
<protein>
    <submittedName>
        <fullName evidence="2">DNA-binding protein</fullName>
    </submittedName>
</protein>
<evidence type="ECO:0000313" key="3">
    <source>
        <dbReference type="Proteomes" id="UP001057580"/>
    </source>
</evidence>
<dbReference type="Gene3D" id="2.40.50.140">
    <property type="entry name" value="Nucleic acid-binding proteins"/>
    <property type="match status" value="1"/>
</dbReference>
<dbReference type="CDD" id="cd04491">
    <property type="entry name" value="SoSSB_OBF"/>
    <property type="match status" value="1"/>
</dbReference>
<dbReference type="GO" id="GO:0003677">
    <property type="term" value="F:DNA binding"/>
    <property type="evidence" value="ECO:0007669"/>
    <property type="project" value="UniProtKB-KW"/>
</dbReference>
<dbReference type="SUPFAM" id="SSF50249">
    <property type="entry name" value="Nucleic acid-binding proteins"/>
    <property type="match status" value="1"/>
</dbReference>
<feature type="region of interest" description="Disordered" evidence="1">
    <location>
        <begin position="1"/>
        <end position="23"/>
    </location>
</feature>
<evidence type="ECO:0000313" key="2">
    <source>
        <dbReference type="EMBL" id="UWM56825.1"/>
    </source>
</evidence>
<dbReference type="AlphaFoldDB" id="A0A9E7R6I4"/>
<proteinExistence type="predicted"/>
<gene>
    <name evidence="2" type="ORF">N0B31_11120</name>
</gene>
<evidence type="ECO:0000256" key="1">
    <source>
        <dbReference type="SAM" id="MobiDB-lite"/>
    </source>
</evidence>
<name>A0A9E7R6I4_9EURY</name>
<dbReference type="RefSeq" id="WP_260643939.1">
    <property type="nucleotide sequence ID" value="NZ_CP104003.1"/>
</dbReference>